<evidence type="ECO:0000313" key="3">
    <source>
        <dbReference type="Proteomes" id="UP000077275"/>
    </source>
</evidence>
<comment type="caution">
    <text evidence="2">The sequence shown here is derived from an EMBL/GenBank/DDBJ whole genome shotgun (WGS) entry which is preliminary data.</text>
</comment>
<evidence type="ECO:0008006" key="4">
    <source>
        <dbReference type="Google" id="ProtNLM"/>
    </source>
</evidence>
<feature type="transmembrane region" description="Helical" evidence="1">
    <location>
        <begin position="136"/>
        <end position="159"/>
    </location>
</feature>
<reference evidence="2 3" key="1">
    <citation type="submission" date="2016-04" db="EMBL/GenBank/DDBJ databases">
        <title>Genome sequence of Methanobrevibacter cuticularis DSM 11139.</title>
        <authorList>
            <person name="Poehlein A."/>
            <person name="Seedorf H."/>
            <person name="Daniel R."/>
        </authorList>
    </citation>
    <scope>NUCLEOTIDE SEQUENCE [LARGE SCALE GENOMIC DNA]</scope>
    <source>
        <strain evidence="2 3">DSM 11139</strain>
    </source>
</reference>
<feature type="transmembrane region" description="Helical" evidence="1">
    <location>
        <begin position="198"/>
        <end position="229"/>
    </location>
</feature>
<keyword evidence="1" id="KW-0812">Transmembrane</keyword>
<protein>
    <recommendedName>
        <fullName evidence="4">Cell wall biosynthesis protein</fullName>
    </recommendedName>
</protein>
<organism evidence="2 3">
    <name type="scientific">Methanobrevibacter cuticularis</name>
    <dbReference type="NCBI Taxonomy" id="47311"/>
    <lineage>
        <taxon>Archaea</taxon>
        <taxon>Methanobacteriati</taxon>
        <taxon>Methanobacteriota</taxon>
        <taxon>Methanomada group</taxon>
        <taxon>Methanobacteria</taxon>
        <taxon>Methanobacteriales</taxon>
        <taxon>Methanobacteriaceae</taxon>
        <taxon>Methanobrevibacter</taxon>
    </lineage>
</organism>
<dbReference type="STRING" id="47311.MBCUT_12890"/>
<feature type="transmembrane region" description="Helical" evidence="1">
    <location>
        <begin position="165"/>
        <end position="186"/>
    </location>
</feature>
<feature type="transmembrane region" description="Helical" evidence="1">
    <location>
        <begin position="96"/>
        <end position="124"/>
    </location>
</feature>
<keyword evidence="3" id="KW-1185">Reference proteome</keyword>
<feature type="transmembrane region" description="Helical" evidence="1">
    <location>
        <begin position="48"/>
        <end position="76"/>
    </location>
</feature>
<sequence>MNFQYVLIAFLISLVATLALTIIFRFFGKRGFLGNLYTSVRGGTPRALGLIPFIILSLFFLPGYNDLILIIGSFAFVDDLIGRKKIGILPIEWGQLSRGIGMIAIMIVGFPLMGYSAILISLLIQPINISDMQPGSTSMVVIIMSIFTILAILLMNIGLVQEIPAYYTPLILLVVCLGYCPLDFSGNIMLGEVGNHSFAVALGICFYILGGFWWTLILFIATTILISLIRKNNLTIFFARKLKITNPAPGDYFMDVLTGGGLGDALRRVLLGKRQIIIKNPFLILLGFRRLLYNPFAPNNRQYIPNKYQATSFLDRK</sequence>
<name>A0A166DNG4_9EURY</name>
<keyword evidence="1" id="KW-0472">Membrane</keyword>
<keyword evidence="1" id="KW-1133">Transmembrane helix</keyword>
<dbReference type="OrthoDB" id="81991at2157"/>
<dbReference type="RefSeq" id="WP_067259867.1">
    <property type="nucleotide sequence ID" value="NZ_LWMW01000108.1"/>
</dbReference>
<gene>
    <name evidence="2" type="ORF">MBCUT_12890</name>
</gene>
<feature type="transmembrane region" description="Helical" evidence="1">
    <location>
        <begin position="6"/>
        <end position="27"/>
    </location>
</feature>
<accession>A0A166DNG4</accession>
<dbReference type="EMBL" id="LWMW01000108">
    <property type="protein sequence ID" value="KZX15786.1"/>
    <property type="molecule type" value="Genomic_DNA"/>
</dbReference>
<dbReference type="AlphaFoldDB" id="A0A166DNG4"/>
<dbReference type="PATRIC" id="fig|47311.3.peg.1411"/>
<evidence type="ECO:0000256" key="1">
    <source>
        <dbReference type="SAM" id="Phobius"/>
    </source>
</evidence>
<dbReference type="Proteomes" id="UP000077275">
    <property type="component" value="Unassembled WGS sequence"/>
</dbReference>
<evidence type="ECO:0000313" key="2">
    <source>
        <dbReference type="EMBL" id="KZX15786.1"/>
    </source>
</evidence>
<proteinExistence type="predicted"/>